<sequence length="125" mass="14115">MRAFRDWAALAAFCGLIFWLSAQASLPVKMHFEFQDKVQHALAYFVMALFSWRAFRHRLVERRWLALASVVYCSVYGISDEWHQSFVPGREPGVGDWLADSLGAALAAVLLSAAGRNPLLAWMAR</sequence>
<accession>A0A177PDG0</accession>
<feature type="domain" description="VanZ-like" evidence="2">
    <location>
        <begin position="38"/>
        <end position="112"/>
    </location>
</feature>
<keyword evidence="1" id="KW-1133">Transmembrane helix</keyword>
<dbReference type="NCBIfam" id="NF037970">
    <property type="entry name" value="vanZ_1"/>
    <property type="match status" value="1"/>
</dbReference>
<keyword evidence="1" id="KW-0472">Membrane</keyword>
<dbReference type="Pfam" id="PF04892">
    <property type="entry name" value="VanZ"/>
    <property type="match status" value="1"/>
</dbReference>
<dbReference type="AlphaFoldDB" id="A0A177PDG0"/>
<dbReference type="Proteomes" id="UP000077628">
    <property type="component" value="Unassembled WGS sequence"/>
</dbReference>
<evidence type="ECO:0000313" key="4">
    <source>
        <dbReference type="Proteomes" id="UP000077628"/>
    </source>
</evidence>
<dbReference type="RefSeq" id="WP_064024366.1">
    <property type="nucleotide sequence ID" value="NZ_LUUK01000017.1"/>
</dbReference>
<evidence type="ECO:0000313" key="3">
    <source>
        <dbReference type="EMBL" id="OAI27864.1"/>
    </source>
</evidence>
<dbReference type="PANTHER" id="PTHR28008:SF1">
    <property type="entry name" value="DOMAIN PROTEIN, PUTATIVE (AFU_ORTHOLOGUE AFUA_3G10980)-RELATED"/>
    <property type="match status" value="1"/>
</dbReference>
<keyword evidence="4" id="KW-1185">Reference proteome</keyword>
<proteinExistence type="predicted"/>
<name>A0A177PDG0_9GAMM</name>
<protein>
    <recommendedName>
        <fullName evidence="2">VanZ-like domain-containing protein</fullName>
    </recommendedName>
</protein>
<reference evidence="4" key="1">
    <citation type="submission" date="2016-03" db="EMBL/GenBank/DDBJ databases">
        <authorList>
            <person name="Heylen K."/>
            <person name="De Vos P."/>
            <person name="Vekeman B."/>
        </authorList>
    </citation>
    <scope>NUCLEOTIDE SEQUENCE [LARGE SCALE GENOMIC DNA]</scope>
    <source>
        <strain evidence="4">R-45383</strain>
    </source>
</reference>
<gene>
    <name evidence="3" type="ORF">A1355_18025</name>
</gene>
<dbReference type="InterPro" id="IPR006976">
    <property type="entry name" value="VanZ-like"/>
</dbReference>
<keyword evidence="1" id="KW-0812">Transmembrane</keyword>
<evidence type="ECO:0000259" key="2">
    <source>
        <dbReference type="Pfam" id="PF04892"/>
    </source>
</evidence>
<dbReference type="PANTHER" id="PTHR28008">
    <property type="entry name" value="DOMAIN PROTEIN, PUTATIVE (AFU_ORTHOLOGUE AFUA_3G10980)-RELATED"/>
    <property type="match status" value="1"/>
</dbReference>
<dbReference type="STRING" id="702114.A1355_18025"/>
<evidence type="ECO:0000256" key="1">
    <source>
        <dbReference type="SAM" id="Phobius"/>
    </source>
</evidence>
<feature type="transmembrane region" description="Helical" evidence="1">
    <location>
        <begin position="40"/>
        <end position="55"/>
    </location>
</feature>
<organism evidence="3 4">
    <name type="scientific">Methylomonas koyamae</name>
    <dbReference type="NCBI Taxonomy" id="702114"/>
    <lineage>
        <taxon>Bacteria</taxon>
        <taxon>Pseudomonadati</taxon>
        <taxon>Pseudomonadota</taxon>
        <taxon>Gammaproteobacteria</taxon>
        <taxon>Methylococcales</taxon>
        <taxon>Methylococcaceae</taxon>
        <taxon>Methylomonas</taxon>
    </lineage>
</organism>
<dbReference type="OrthoDB" id="8564037at2"/>
<comment type="caution">
    <text evidence="3">The sequence shown here is derived from an EMBL/GenBank/DDBJ whole genome shotgun (WGS) entry which is preliminary data.</text>
</comment>
<dbReference type="EMBL" id="LUUK01000017">
    <property type="protein sequence ID" value="OAI27864.1"/>
    <property type="molecule type" value="Genomic_DNA"/>
</dbReference>